<gene>
    <name evidence="1" type="ORF">A4V03_05650</name>
</gene>
<proteinExistence type="predicted"/>
<dbReference type="Proteomes" id="UP000092631">
    <property type="component" value="Chromosome"/>
</dbReference>
<name>A0A1C7GXU8_9BACE</name>
<evidence type="ECO:0000313" key="1">
    <source>
        <dbReference type="EMBL" id="ANU57109.1"/>
    </source>
</evidence>
<dbReference type="GeneID" id="82186616"/>
<dbReference type="RefSeq" id="WP_065538259.1">
    <property type="nucleotide sequence ID" value="NZ_CP015401.2"/>
</dbReference>
<sequence>MNKMKLYTIIGTGLFALTSIMLFACSEIEDGSNDMSSWPEVKDYVTTLEHPCMLHTETDFEFVKGKVQSGAQPWKNAFDHLTRGGNNLSQSAYKASPVKLLARLDQNNWAGKYPNDWNNYTKLMKDAAAAYQLALAKNVGEDLFIFDDGRALAMCEYVAKYNIGGAETGSSSASWKMTDFRYTDNDLPYTTYTNCSGSWDTISAQERREGKDSRGEVRPAWELVNRLAQDYGKSSIYAKMWVDKMRENASRGNSDGGTGDYGPNSGGYDQLGFGTLMFAKE</sequence>
<accession>A0A1C7GXU8</accession>
<dbReference type="OrthoDB" id="222550at2"/>
<dbReference type="AlphaFoldDB" id="A0A1C7GXU8"/>
<dbReference type="KEGG" id="bcae:A4V03_05650"/>
<organism evidence="1 2">
    <name type="scientific">Bacteroides caecimuris</name>
    <dbReference type="NCBI Taxonomy" id="1796613"/>
    <lineage>
        <taxon>Bacteria</taxon>
        <taxon>Pseudomonadati</taxon>
        <taxon>Bacteroidota</taxon>
        <taxon>Bacteroidia</taxon>
        <taxon>Bacteroidales</taxon>
        <taxon>Bacteroidaceae</taxon>
        <taxon>Bacteroides</taxon>
    </lineage>
</organism>
<keyword evidence="2" id="KW-1185">Reference proteome</keyword>
<dbReference type="PROSITE" id="PS51257">
    <property type="entry name" value="PROKAR_LIPOPROTEIN"/>
    <property type="match status" value="1"/>
</dbReference>
<reference evidence="2" key="1">
    <citation type="submission" date="2016-04" db="EMBL/GenBank/DDBJ databases">
        <title>Complete Genome Sequences of Twelve Strains of a Stable Defined Moderately Diverse Mouse Microbiota 2 (sDMDMm2).</title>
        <authorList>
            <person name="Uchimura Y."/>
            <person name="Wyss M."/>
            <person name="Brugiroux S."/>
            <person name="Limenitakis J.P."/>
            <person name="Stecher B."/>
            <person name="McCoy K.D."/>
            <person name="Macpherson A.J."/>
        </authorList>
    </citation>
    <scope>NUCLEOTIDE SEQUENCE [LARGE SCALE GENOMIC DNA]</scope>
    <source>
        <strain evidence="2">I48</strain>
    </source>
</reference>
<protein>
    <recommendedName>
        <fullName evidence="3">Lipoprotein</fullName>
    </recommendedName>
</protein>
<evidence type="ECO:0008006" key="3">
    <source>
        <dbReference type="Google" id="ProtNLM"/>
    </source>
</evidence>
<dbReference type="EMBL" id="CP015401">
    <property type="protein sequence ID" value="ANU57109.1"/>
    <property type="molecule type" value="Genomic_DNA"/>
</dbReference>
<evidence type="ECO:0000313" key="2">
    <source>
        <dbReference type="Proteomes" id="UP000092631"/>
    </source>
</evidence>